<name>N1ZVV1_9FIRM</name>
<comment type="caution">
    <text evidence="1">The sequence shown here is derived from an EMBL/GenBank/DDBJ whole genome shotgun (WGS) entry which is preliminary data.</text>
</comment>
<proteinExistence type="predicted"/>
<dbReference type="STRING" id="1235802.C823_04735"/>
<accession>N1ZVV1</accession>
<sequence>MKIYFGIDCAPGGIRPNTYAERVFEKLGINSIEAYNKCFGAWEWEVDVDDNFDYESFKTWMKAEMDELYKAGRIRGAQWDKVETEK</sequence>
<dbReference type="PATRIC" id="fig|1235802.3.peg.4993"/>
<evidence type="ECO:0000313" key="2">
    <source>
        <dbReference type="Proteomes" id="UP000012589"/>
    </source>
</evidence>
<gene>
    <name evidence="1" type="ORF">C823_04735</name>
</gene>
<reference evidence="1 2" key="1">
    <citation type="journal article" date="2014" name="Genome Announc.">
        <title>Draft genome sequences of the altered schaedler flora, a defined bacterial community from gnotobiotic mice.</title>
        <authorList>
            <person name="Wannemuehler M.J."/>
            <person name="Overstreet A.M."/>
            <person name="Ward D.V."/>
            <person name="Phillips G.J."/>
        </authorList>
    </citation>
    <scope>NUCLEOTIDE SEQUENCE [LARGE SCALE GENOMIC DNA]</scope>
    <source>
        <strain evidence="1 2">ASF492</strain>
    </source>
</reference>
<evidence type="ECO:0000313" key="1">
    <source>
        <dbReference type="EMBL" id="EMZ21162.1"/>
    </source>
</evidence>
<dbReference type="EMBL" id="AQFT01000136">
    <property type="protein sequence ID" value="EMZ21162.1"/>
    <property type="molecule type" value="Genomic_DNA"/>
</dbReference>
<dbReference type="HOGENOM" id="CLU_2493234_0_0_9"/>
<keyword evidence="2" id="KW-1185">Reference proteome</keyword>
<dbReference type="Proteomes" id="UP000012589">
    <property type="component" value="Unassembled WGS sequence"/>
</dbReference>
<protein>
    <submittedName>
        <fullName evidence="1">Uncharacterized protein</fullName>
    </submittedName>
</protein>
<dbReference type="AlphaFoldDB" id="N1ZVV1"/>
<organism evidence="1 2">
    <name type="scientific">Eubacterium plexicaudatum ASF492</name>
    <dbReference type="NCBI Taxonomy" id="1235802"/>
    <lineage>
        <taxon>Bacteria</taxon>
        <taxon>Bacillati</taxon>
        <taxon>Bacillota</taxon>
        <taxon>Clostridia</taxon>
        <taxon>Eubacteriales</taxon>
        <taxon>Eubacteriaceae</taxon>
        <taxon>Eubacterium</taxon>
    </lineage>
</organism>